<feature type="transmembrane region" description="Helical" evidence="1">
    <location>
        <begin position="111"/>
        <end position="130"/>
    </location>
</feature>
<feature type="transmembrane region" description="Helical" evidence="1">
    <location>
        <begin position="136"/>
        <end position="157"/>
    </location>
</feature>
<dbReference type="KEGG" id="gbn:GEOBRER4_09700"/>
<evidence type="ECO:0000313" key="2">
    <source>
        <dbReference type="EMBL" id="BCG46220.1"/>
    </source>
</evidence>
<keyword evidence="1" id="KW-0472">Membrane</keyword>
<gene>
    <name evidence="2" type="ORF">GEOBRER4_n1006</name>
</gene>
<dbReference type="RefSeq" id="WP_185244474.1">
    <property type="nucleotide sequence ID" value="NZ_AP023213.1"/>
</dbReference>
<dbReference type="EMBL" id="AP023213">
    <property type="protein sequence ID" value="BCG46220.1"/>
    <property type="molecule type" value="Genomic_DNA"/>
</dbReference>
<feature type="transmembrane region" description="Helical" evidence="1">
    <location>
        <begin position="12"/>
        <end position="34"/>
    </location>
</feature>
<reference evidence="2 3" key="1">
    <citation type="submission" date="2020-06" db="EMBL/GenBank/DDBJ databases">
        <title>Interaction of electrochemicaly active bacteria, Geobacter bremensis R4 on different carbon anode.</title>
        <authorList>
            <person name="Meng L."/>
            <person name="Yoshida N."/>
        </authorList>
    </citation>
    <scope>NUCLEOTIDE SEQUENCE [LARGE SCALE GENOMIC DNA]</scope>
    <source>
        <strain evidence="2 3">R4</strain>
    </source>
</reference>
<sequence length="250" mass="27971">MAKEPAEYNSKLISNIGSLVAVTSAMSVLLSVLYEFGYYRLGAGIPIPKIPTAMSDHLKACFMWLPIAIAMIASAFLTILVLKAKEKPSKVSSASDNSIEPVSYKKRNLHVVPISLIVLSTIVSIILYLIKVPNYFFISSLAWILFYVIQYIAAIFSEIFIKKGKYSDGVYIGAMLSANILIYFITSGYTNARSEIEAKEYKYEITLKDATSPKIKANILRSYDKVTFFTYSSQKLVFMQNDQIKSIATR</sequence>
<keyword evidence="1" id="KW-1133">Transmembrane helix</keyword>
<protein>
    <submittedName>
        <fullName evidence="2">Uncharacterized protein</fullName>
    </submittedName>
</protein>
<keyword evidence="3" id="KW-1185">Reference proteome</keyword>
<dbReference type="Proteomes" id="UP000515472">
    <property type="component" value="Chromosome"/>
</dbReference>
<name>A0A6S6LZ33_9BACT</name>
<proteinExistence type="predicted"/>
<evidence type="ECO:0000313" key="3">
    <source>
        <dbReference type="Proteomes" id="UP000515472"/>
    </source>
</evidence>
<organism evidence="2 3">
    <name type="scientific">Citrifermentans bremense</name>
    <dbReference type="NCBI Taxonomy" id="60035"/>
    <lineage>
        <taxon>Bacteria</taxon>
        <taxon>Pseudomonadati</taxon>
        <taxon>Thermodesulfobacteriota</taxon>
        <taxon>Desulfuromonadia</taxon>
        <taxon>Geobacterales</taxon>
        <taxon>Geobacteraceae</taxon>
        <taxon>Citrifermentans</taxon>
    </lineage>
</organism>
<dbReference type="AlphaFoldDB" id="A0A6S6LZ33"/>
<accession>A0A6S6LZ33</accession>
<feature type="transmembrane region" description="Helical" evidence="1">
    <location>
        <begin position="62"/>
        <end position="82"/>
    </location>
</feature>
<keyword evidence="1" id="KW-0812">Transmembrane</keyword>
<feature type="transmembrane region" description="Helical" evidence="1">
    <location>
        <begin position="169"/>
        <end position="189"/>
    </location>
</feature>
<evidence type="ECO:0000256" key="1">
    <source>
        <dbReference type="SAM" id="Phobius"/>
    </source>
</evidence>